<gene>
    <name evidence="1" type="ORF">SIL78_00415</name>
</gene>
<reference evidence="1" key="1">
    <citation type="submission" date="2023-11" db="EMBL/GenBank/DDBJ databases">
        <title>MicrobeMod: A computational toolkit for identifying prokaryotic methylation and restriction-modification with nanopore sequencing.</title>
        <authorList>
            <person name="Crits-Christoph A."/>
            <person name="Kang S.C."/>
            <person name="Lee H."/>
            <person name="Ostrov N."/>
        </authorList>
    </citation>
    <scope>NUCLEOTIDE SEQUENCE</scope>
    <source>
        <strain evidence="1">ATCC BAA-953</strain>
    </source>
</reference>
<organism evidence="1 2">
    <name type="scientific">Vreelandella alkaliphila</name>
    <dbReference type="NCBI Taxonomy" id="272774"/>
    <lineage>
        <taxon>Bacteria</taxon>
        <taxon>Pseudomonadati</taxon>
        <taxon>Pseudomonadota</taxon>
        <taxon>Gammaproteobacteria</taxon>
        <taxon>Oceanospirillales</taxon>
        <taxon>Halomonadaceae</taxon>
        <taxon>Vreelandella</taxon>
    </lineage>
</organism>
<dbReference type="EMBL" id="JAWXXT010000001">
    <property type="protein sequence ID" value="MDX5976019.1"/>
    <property type="molecule type" value="Genomic_DNA"/>
</dbReference>
<dbReference type="Proteomes" id="UP001276761">
    <property type="component" value="Unassembled WGS sequence"/>
</dbReference>
<name>A0AAJ2VNT8_9GAMM</name>
<accession>A0AAJ2VNT8</accession>
<proteinExistence type="predicted"/>
<dbReference type="AlphaFoldDB" id="A0AAJ2VNT8"/>
<sequence length="174" mass="20083">MDKEWEKTALEFIKSSDRKRSIRQHGEEKGRLLFALEEAILAEDEGTQLSAEDVRALAEAARRFIGGRDRYLGEHAGLIQARIGTADKFKREMAIQELIKVRMKGGENSKLDNETYEAVAKKYDMSRSTLQREVKDRRQEKMVYSVDGNVMLATLDNLLNYRKKMLKKAINKEN</sequence>
<protein>
    <submittedName>
        <fullName evidence="1">Uncharacterized protein</fullName>
    </submittedName>
</protein>
<evidence type="ECO:0000313" key="2">
    <source>
        <dbReference type="Proteomes" id="UP001276761"/>
    </source>
</evidence>
<dbReference type="GeneID" id="303163918"/>
<comment type="caution">
    <text evidence="1">The sequence shown here is derived from an EMBL/GenBank/DDBJ whole genome shotgun (WGS) entry which is preliminary data.</text>
</comment>
<evidence type="ECO:0000313" key="1">
    <source>
        <dbReference type="EMBL" id="MDX5976019.1"/>
    </source>
</evidence>
<dbReference type="RefSeq" id="WP_198349745.1">
    <property type="nucleotide sequence ID" value="NZ_JABASV010000008.1"/>
</dbReference>